<accession>A0A2A6DX31</accession>
<comment type="caution">
    <text evidence="1">The sequence shown here is derived from an EMBL/GenBank/DDBJ whole genome shotgun (WGS) entry which is preliminary data.</text>
</comment>
<evidence type="ECO:0000313" key="2">
    <source>
        <dbReference type="Proteomes" id="UP000243688"/>
    </source>
</evidence>
<evidence type="ECO:0000313" key="1">
    <source>
        <dbReference type="EMBL" id="PDO09440.1"/>
    </source>
</evidence>
<reference evidence="1 2" key="1">
    <citation type="submission" date="2016-12" db="EMBL/GenBank/DDBJ databases">
        <title>Candidatus Reconcilibacillus cellulovorans genome.</title>
        <authorList>
            <person name="Kolinko S."/>
            <person name="Wu Y.-W."/>
            <person name="Tachea F."/>
            <person name="Denzel E."/>
            <person name="Hiras J."/>
            <person name="Baecker N."/>
            <person name="Chan L.J."/>
            <person name="Eichorst S.A."/>
            <person name="Frey D."/>
            <person name="Adams P.D."/>
            <person name="Pray T."/>
            <person name="Tanjore D."/>
            <person name="Petzold C.J."/>
            <person name="Gladden J.M."/>
            <person name="Simmons B.A."/>
            <person name="Singer S.W."/>
        </authorList>
    </citation>
    <scope>NUCLEOTIDE SEQUENCE [LARGE SCALE GENOMIC DNA]</scope>
    <source>
        <strain evidence="1">JTherm</strain>
    </source>
</reference>
<proteinExistence type="predicted"/>
<sequence>MAGKRYAPGGTVTYRLSKHDQDIADYLNLVQEQGGNGSIAECHRKALRAMMSGTAAAEPVISAERATPATDQNMLLMLQQMNEKIQLVLDLLKQGATPELGVTHESSMESERDETKMDQEELRNLADDLMEF</sequence>
<name>A0A2A6DX31_9BACL</name>
<gene>
    <name evidence="1" type="ORF">BLM47_12490</name>
</gene>
<dbReference type="Proteomes" id="UP000243688">
    <property type="component" value="Unassembled WGS sequence"/>
</dbReference>
<protein>
    <submittedName>
        <fullName evidence="1">Uncharacterized protein</fullName>
    </submittedName>
</protein>
<dbReference type="AlphaFoldDB" id="A0A2A6DX31"/>
<dbReference type="EMBL" id="MOXJ01000039">
    <property type="protein sequence ID" value="PDO09440.1"/>
    <property type="molecule type" value="Genomic_DNA"/>
</dbReference>
<organism evidence="1 2">
    <name type="scientific">Candidatus Reconcilbacillus cellulovorans</name>
    <dbReference type="NCBI Taxonomy" id="1906605"/>
    <lineage>
        <taxon>Bacteria</taxon>
        <taxon>Bacillati</taxon>
        <taxon>Bacillota</taxon>
        <taxon>Bacilli</taxon>
        <taxon>Bacillales</taxon>
        <taxon>Paenibacillaceae</taxon>
        <taxon>Candidatus Reconcilbacillus</taxon>
    </lineage>
</organism>